<keyword evidence="2" id="KW-1185">Reference proteome</keyword>
<organism evidence="1 2">
    <name type="scientific">Psychrobacter fozii</name>
    <dbReference type="NCBI Taxonomy" id="198480"/>
    <lineage>
        <taxon>Bacteria</taxon>
        <taxon>Pseudomonadati</taxon>
        <taxon>Pseudomonadota</taxon>
        <taxon>Gammaproteobacteria</taxon>
        <taxon>Moraxellales</taxon>
        <taxon>Moraxellaceae</taxon>
        <taxon>Psychrobacter</taxon>
    </lineage>
</organism>
<comment type="caution">
    <text evidence="1">The sequence shown here is derived from an EMBL/GenBank/DDBJ whole genome shotgun (WGS) entry which is preliminary data.</text>
</comment>
<evidence type="ECO:0000313" key="1">
    <source>
        <dbReference type="EMBL" id="PYE40321.1"/>
    </source>
</evidence>
<accession>A0A2V4V333</accession>
<evidence type="ECO:0000313" key="2">
    <source>
        <dbReference type="Proteomes" id="UP000247746"/>
    </source>
</evidence>
<dbReference type="PANTHER" id="PTHR36152">
    <property type="entry name" value="CYTOPLASMIC PROTEIN-RELATED"/>
    <property type="match status" value="1"/>
</dbReference>
<dbReference type="Gene3D" id="2.30.110.20">
    <property type="entry name" value="Hcp1-like"/>
    <property type="match status" value="1"/>
</dbReference>
<dbReference type="EMBL" id="QJSU01000002">
    <property type="protein sequence ID" value="PYE40321.1"/>
    <property type="molecule type" value="Genomic_DNA"/>
</dbReference>
<dbReference type="Pfam" id="PF05638">
    <property type="entry name" value="T6SS_HCP"/>
    <property type="match status" value="1"/>
</dbReference>
<dbReference type="InterPro" id="IPR053165">
    <property type="entry name" value="HSI-I_assembly_Hcp1"/>
</dbReference>
<dbReference type="PANTHER" id="PTHR36152:SF5">
    <property type="entry name" value="PROTEIN HCP1"/>
    <property type="match status" value="1"/>
</dbReference>
<name>A0A2V4V333_9GAMM</name>
<dbReference type="SUPFAM" id="SSF141452">
    <property type="entry name" value="Hcp1-like"/>
    <property type="match status" value="1"/>
</dbReference>
<dbReference type="RefSeq" id="WP_025651832.1">
    <property type="nucleotide sequence ID" value="NZ_CAJGZD010000003.1"/>
</dbReference>
<proteinExistence type="predicted"/>
<sequence length="167" mass="18871">MKDIYIQFRGKYKIDGESRDSEHKGWLEVNTWDHLIRQPKSATASSVGGHTSERCEHADMTFMKDLDSTSPKLWEACSAGYTFDEIQIDFYRANGDKRVKYLEVKLKHALIASVEPTVRSEGVPIEKVGIKYAAVEWTYTQQDIDGTAKGAVTKKWSLANNTATYTA</sequence>
<dbReference type="NCBIfam" id="TIGR03344">
    <property type="entry name" value="VI_effect_Hcp1"/>
    <property type="match status" value="1"/>
</dbReference>
<dbReference type="AlphaFoldDB" id="A0A2V4V333"/>
<dbReference type="OrthoDB" id="4865570at2"/>
<protein>
    <submittedName>
        <fullName evidence="1">Type VI secretion system secreted protein Hcp</fullName>
    </submittedName>
</protein>
<dbReference type="InterPro" id="IPR036624">
    <property type="entry name" value="Hcp1-lik_sf"/>
</dbReference>
<reference evidence="1 2" key="1">
    <citation type="submission" date="2018-06" db="EMBL/GenBank/DDBJ databases">
        <title>Genomic Encyclopedia of Type Strains, Phase III (KMG-III): the genomes of soil and plant-associated and newly described type strains.</title>
        <authorList>
            <person name="Whitman W."/>
        </authorList>
    </citation>
    <scope>NUCLEOTIDE SEQUENCE [LARGE SCALE GENOMIC DNA]</scope>
    <source>
        <strain evidence="1 2">CECT 5889</strain>
    </source>
</reference>
<dbReference type="Proteomes" id="UP000247746">
    <property type="component" value="Unassembled WGS sequence"/>
</dbReference>
<dbReference type="InterPro" id="IPR008514">
    <property type="entry name" value="T6SS_Hcp"/>
</dbReference>
<gene>
    <name evidence="1" type="ORF">DFP82_102284</name>
</gene>